<dbReference type="OrthoDB" id="138672at2"/>
<feature type="transmembrane region" description="Helical" evidence="1">
    <location>
        <begin position="314"/>
        <end position="338"/>
    </location>
</feature>
<feature type="transmembrane region" description="Helical" evidence="1">
    <location>
        <begin position="148"/>
        <end position="178"/>
    </location>
</feature>
<keyword evidence="3" id="KW-1185">Reference proteome</keyword>
<keyword evidence="1" id="KW-0812">Transmembrane</keyword>
<feature type="transmembrane region" description="Helical" evidence="1">
    <location>
        <begin position="350"/>
        <end position="370"/>
    </location>
</feature>
<feature type="transmembrane region" description="Helical" evidence="1">
    <location>
        <begin position="406"/>
        <end position="425"/>
    </location>
</feature>
<feature type="transmembrane region" description="Helical" evidence="1">
    <location>
        <begin position="190"/>
        <end position="209"/>
    </location>
</feature>
<protein>
    <recommendedName>
        <fullName evidence="4">ABC-2 type transport system permease protein</fullName>
    </recommendedName>
</protein>
<evidence type="ECO:0008006" key="4">
    <source>
        <dbReference type="Google" id="ProtNLM"/>
    </source>
</evidence>
<organism evidence="2 3">
    <name type="scientific">Marininema mesophilum</name>
    <dbReference type="NCBI Taxonomy" id="1048340"/>
    <lineage>
        <taxon>Bacteria</taxon>
        <taxon>Bacillati</taxon>
        <taxon>Bacillota</taxon>
        <taxon>Bacilli</taxon>
        <taxon>Bacillales</taxon>
        <taxon>Thermoactinomycetaceae</taxon>
        <taxon>Marininema</taxon>
    </lineage>
</organism>
<feature type="transmembrane region" description="Helical" evidence="1">
    <location>
        <begin position="431"/>
        <end position="455"/>
    </location>
</feature>
<sequence>MKKGWALFELIVRGQFRLSYFRDRYQKKSRRWEIGVGLLGLVLLEWFILNLYGGAYHLFDQIGQPEKVFQLLVIGGVLWVLVTSITHLIQQLYFTQDAEVVSPLPLTPNQVVGARLAGVWLGQVVGMVIFFLPGFYLYGLNIGMGPSYYILVLDLLLALPVLPIVFTGSLVLGLMRAIPWGKYHHQLRRLGPIFIALLYVVMFVLIQWVNGGRGTFLAQGMLDVPGTIASYFYPLHWALGVGSSGISGWINALFFDSFSLCLALLFIIIGGSLYQKGLHKISMDGKRTGKPGKVESNLKERSPFRVLLRREYHLLMDTPVFVTNVIFQFVIVPLVFLVGNLSEGGIDDLSIPPIFLHLGGVVMILVMGAMNDGEARSALSREGRFFYLSKVIPVPWRIQIGAKYTFAMMILLCACVTISLLQVLFFGTWMISLWTFITGALVGSLFVQVGLLIDLRMPNLTWQTPREALQGLGRLWMYLLLAGFVGFVGPLTGFLVEEVDLPFIQMQLIWSALFIGLNVASWKWLVKVANRRYQEIDG</sequence>
<name>A0A1H2VCM1_9BACL</name>
<reference evidence="2 3" key="1">
    <citation type="submission" date="2016-10" db="EMBL/GenBank/DDBJ databases">
        <authorList>
            <person name="de Groot N.N."/>
        </authorList>
    </citation>
    <scope>NUCLEOTIDE SEQUENCE [LARGE SCALE GENOMIC DNA]</scope>
    <source>
        <strain evidence="2 3">DSM 45610</strain>
    </source>
</reference>
<dbReference type="RefSeq" id="WP_091737966.1">
    <property type="nucleotide sequence ID" value="NZ_FNNQ01000005.1"/>
</dbReference>
<evidence type="ECO:0000313" key="2">
    <source>
        <dbReference type="EMBL" id="SDW65980.1"/>
    </source>
</evidence>
<feature type="transmembrane region" description="Helical" evidence="1">
    <location>
        <begin position="32"/>
        <end position="49"/>
    </location>
</feature>
<gene>
    <name evidence="2" type="ORF">SAMN05444487_10560</name>
</gene>
<dbReference type="AlphaFoldDB" id="A0A1H2VCM1"/>
<dbReference type="STRING" id="1048340.SAMN05444487_10560"/>
<keyword evidence="1" id="KW-1133">Transmembrane helix</keyword>
<evidence type="ECO:0000256" key="1">
    <source>
        <dbReference type="SAM" id="Phobius"/>
    </source>
</evidence>
<feature type="transmembrane region" description="Helical" evidence="1">
    <location>
        <begin position="249"/>
        <end position="274"/>
    </location>
</feature>
<dbReference type="EMBL" id="FNNQ01000005">
    <property type="protein sequence ID" value="SDW65980.1"/>
    <property type="molecule type" value="Genomic_DNA"/>
</dbReference>
<accession>A0A1H2VCM1</accession>
<evidence type="ECO:0000313" key="3">
    <source>
        <dbReference type="Proteomes" id="UP000198534"/>
    </source>
</evidence>
<feature type="transmembrane region" description="Helical" evidence="1">
    <location>
        <begin position="116"/>
        <end position="136"/>
    </location>
</feature>
<feature type="transmembrane region" description="Helical" evidence="1">
    <location>
        <begin position="69"/>
        <end position="89"/>
    </location>
</feature>
<feature type="transmembrane region" description="Helical" evidence="1">
    <location>
        <begin position="508"/>
        <end position="526"/>
    </location>
</feature>
<feature type="transmembrane region" description="Helical" evidence="1">
    <location>
        <begin position="475"/>
        <end position="496"/>
    </location>
</feature>
<keyword evidence="1" id="KW-0472">Membrane</keyword>
<proteinExistence type="predicted"/>
<dbReference type="Proteomes" id="UP000198534">
    <property type="component" value="Unassembled WGS sequence"/>
</dbReference>